<dbReference type="AlphaFoldDB" id="A0AAD7I9U1"/>
<evidence type="ECO:0000256" key="2">
    <source>
        <dbReference type="SAM" id="MobiDB-lite"/>
    </source>
</evidence>
<dbReference type="Proteomes" id="UP001215280">
    <property type="component" value="Unassembled WGS sequence"/>
</dbReference>
<dbReference type="SUPFAM" id="SSF52540">
    <property type="entry name" value="P-loop containing nucleoside triphosphate hydrolases"/>
    <property type="match status" value="1"/>
</dbReference>
<organism evidence="4 5">
    <name type="scientific">Mycena maculata</name>
    <dbReference type="NCBI Taxonomy" id="230809"/>
    <lineage>
        <taxon>Eukaryota</taxon>
        <taxon>Fungi</taxon>
        <taxon>Dikarya</taxon>
        <taxon>Basidiomycota</taxon>
        <taxon>Agaricomycotina</taxon>
        <taxon>Agaricomycetes</taxon>
        <taxon>Agaricomycetidae</taxon>
        <taxon>Agaricales</taxon>
        <taxon>Marasmiineae</taxon>
        <taxon>Mycenaceae</taxon>
        <taxon>Mycena</taxon>
    </lineage>
</organism>
<keyword evidence="1" id="KW-0677">Repeat</keyword>
<dbReference type="Gene3D" id="3.40.50.300">
    <property type="entry name" value="P-loop containing nucleotide triphosphate hydrolases"/>
    <property type="match status" value="1"/>
</dbReference>
<dbReference type="InterPro" id="IPR056884">
    <property type="entry name" value="NPHP3-like_N"/>
</dbReference>
<dbReference type="PANTHER" id="PTHR10039">
    <property type="entry name" value="AMELOGENIN"/>
    <property type="match status" value="1"/>
</dbReference>
<dbReference type="PANTHER" id="PTHR10039:SF14">
    <property type="entry name" value="NACHT DOMAIN-CONTAINING PROTEIN"/>
    <property type="match status" value="1"/>
</dbReference>
<dbReference type="Pfam" id="PF24883">
    <property type="entry name" value="NPHP3_N"/>
    <property type="match status" value="1"/>
</dbReference>
<proteinExistence type="predicted"/>
<evidence type="ECO:0000313" key="5">
    <source>
        <dbReference type="Proteomes" id="UP001215280"/>
    </source>
</evidence>
<gene>
    <name evidence="4" type="ORF">DFH07DRAFT_984400</name>
</gene>
<evidence type="ECO:0000259" key="3">
    <source>
        <dbReference type="Pfam" id="PF24883"/>
    </source>
</evidence>
<comment type="caution">
    <text evidence="4">The sequence shown here is derived from an EMBL/GenBank/DDBJ whole genome shotgun (WGS) entry which is preliminary data.</text>
</comment>
<feature type="region of interest" description="Disordered" evidence="2">
    <location>
        <begin position="1"/>
        <end position="22"/>
    </location>
</feature>
<protein>
    <recommendedName>
        <fullName evidence="3">Nephrocystin 3-like N-terminal domain-containing protein</fullName>
    </recommendedName>
</protein>
<sequence length="315" mass="35679">LHRASAGDAFHDSGERFPPPRCHPETRVKLLDELLDWASGTGPRSTSSKILWFHGPAGAGKSAVAQSLCQRLQEQRLLGGSFFFKRGHPSRGNANKLFPTIAYQLALMHPELSCSISQTVERDPAIVDRSLRLQLENLIVGPCGQALLTLPFCVVIDGLDECDSHNNQQEILKLISKAVHEAGIPLLFLIASRPEPHIQEVFRHLSFDGFYYSMNIEQSFDDVRRYLEDEFHRIHQEHNETMATVPLPWPFPSVLYHLVEKSSGYFIYASTVIKFIDNKDFRPTERLRVIMGISTPEAEDDSPFQALDQLYIQIL</sequence>
<feature type="non-terminal residue" evidence="4">
    <location>
        <position position="1"/>
    </location>
</feature>
<name>A0AAD7I9U1_9AGAR</name>
<reference evidence="4" key="1">
    <citation type="submission" date="2023-03" db="EMBL/GenBank/DDBJ databases">
        <title>Massive genome expansion in bonnet fungi (Mycena s.s.) driven by repeated elements and novel gene families across ecological guilds.</title>
        <authorList>
            <consortium name="Lawrence Berkeley National Laboratory"/>
            <person name="Harder C.B."/>
            <person name="Miyauchi S."/>
            <person name="Viragh M."/>
            <person name="Kuo A."/>
            <person name="Thoen E."/>
            <person name="Andreopoulos B."/>
            <person name="Lu D."/>
            <person name="Skrede I."/>
            <person name="Drula E."/>
            <person name="Henrissat B."/>
            <person name="Morin E."/>
            <person name="Kohler A."/>
            <person name="Barry K."/>
            <person name="LaButti K."/>
            <person name="Morin E."/>
            <person name="Salamov A."/>
            <person name="Lipzen A."/>
            <person name="Mereny Z."/>
            <person name="Hegedus B."/>
            <person name="Baldrian P."/>
            <person name="Stursova M."/>
            <person name="Weitz H."/>
            <person name="Taylor A."/>
            <person name="Grigoriev I.V."/>
            <person name="Nagy L.G."/>
            <person name="Martin F."/>
            <person name="Kauserud H."/>
        </authorList>
    </citation>
    <scope>NUCLEOTIDE SEQUENCE</scope>
    <source>
        <strain evidence="4">CBHHK188m</strain>
    </source>
</reference>
<keyword evidence="5" id="KW-1185">Reference proteome</keyword>
<feature type="non-terminal residue" evidence="4">
    <location>
        <position position="315"/>
    </location>
</feature>
<feature type="domain" description="Nephrocystin 3-like N-terminal" evidence="3">
    <location>
        <begin position="45"/>
        <end position="193"/>
    </location>
</feature>
<accession>A0AAD7I9U1</accession>
<dbReference type="InterPro" id="IPR027417">
    <property type="entry name" value="P-loop_NTPase"/>
</dbReference>
<dbReference type="EMBL" id="JARJLG010000138">
    <property type="protein sequence ID" value="KAJ7738236.1"/>
    <property type="molecule type" value="Genomic_DNA"/>
</dbReference>
<evidence type="ECO:0000256" key="1">
    <source>
        <dbReference type="ARBA" id="ARBA00022737"/>
    </source>
</evidence>
<evidence type="ECO:0000313" key="4">
    <source>
        <dbReference type="EMBL" id="KAJ7738236.1"/>
    </source>
</evidence>